<evidence type="ECO:0000259" key="2">
    <source>
        <dbReference type="Pfam" id="PF10648"/>
    </source>
</evidence>
<dbReference type="OrthoDB" id="1785802at2"/>
<protein>
    <recommendedName>
        <fullName evidence="2">Bacterial spore germination immunoglobulin-like domain-containing protein</fullName>
    </recommendedName>
</protein>
<name>A0A494WTW3_9FIRM</name>
<comment type="caution">
    <text evidence="3">The sequence shown here is derived from an EMBL/GenBank/DDBJ whole genome shotgun (WGS) entry which is preliminary data.</text>
</comment>
<dbReference type="AlphaFoldDB" id="A0A494WTW3"/>
<feature type="compositionally biased region" description="Pro residues" evidence="1">
    <location>
        <begin position="176"/>
        <end position="190"/>
    </location>
</feature>
<dbReference type="EMBL" id="RBWE01000001">
    <property type="protein sequence ID" value="RKO66829.1"/>
    <property type="molecule type" value="Genomic_DNA"/>
</dbReference>
<feature type="region of interest" description="Disordered" evidence="1">
    <location>
        <begin position="170"/>
        <end position="201"/>
    </location>
</feature>
<evidence type="ECO:0000256" key="1">
    <source>
        <dbReference type="SAM" id="MobiDB-lite"/>
    </source>
</evidence>
<proteinExistence type="predicted"/>
<evidence type="ECO:0000313" key="3">
    <source>
        <dbReference type="EMBL" id="RKO66829.1"/>
    </source>
</evidence>
<accession>A0A494WTW3</accession>
<evidence type="ECO:0000313" key="4">
    <source>
        <dbReference type="Proteomes" id="UP000271256"/>
    </source>
</evidence>
<feature type="domain" description="Bacterial spore germination immunoglobulin-like" evidence="2">
    <location>
        <begin position="208"/>
        <end position="283"/>
    </location>
</feature>
<organism evidence="3 4">
    <name type="scientific">Desulfofundulus salinus</name>
    <dbReference type="NCBI Taxonomy" id="2419843"/>
    <lineage>
        <taxon>Bacteria</taxon>
        <taxon>Bacillati</taxon>
        <taxon>Bacillota</taxon>
        <taxon>Clostridia</taxon>
        <taxon>Eubacteriales</taxon>
        <taxon>Peptococcaceae</taxon>
        <taxon>Desulfofundulus</taxon>
    </lineage>
</organism>
<reference evidence="3 4" key="1">
    <citation type="submission" date="2018-10" db="EMBL/GenBank/DDBJ databases">
        <authorList>
            <person name="Grouzdev D.S."/>
            <person name="Krutkina M.S."/>
            <person name="Tourova T.P."/>
            <person name="Nazina T.N."/>
        </authorList>
    </citation>
    <scope>NUCLEOTIDE SEQUENCE [LARGE SCALE GENOMIC DNA]</scope>
    <source>
        <strain evidence="3 4">435</strain>
    </source>
</reference>
<dbReference type="InterPro" id="IPR018911">
    <property type="entry name" value="Gmad2_Ig-like_dom"/>
</dbReference>
<dbReference type="Pfam" id="PF10648">
    <property type="entry name" value="Gmad2"/>
    <property type="match status" value="1"/>
</dbReference>
<keyword evidence="4" id="KW-1185">Reference proteome</keyword>
<sequence length="300" mass="32548">MHDFPLSGKQCCRKGEFNLRSSLLLIVSLLLVWGMAGCAVARKPAPPEQPRTVVIPETTRVSFEQTDLAKAPDAVKDVAKALENTDASTWVRAGNDLYLLFSMSPRNREYRAEVTEIRQRNPRADFSWLDVQVRYTRQDTGQAPPNAPVFTVVRVGRLDRPVSGVAFQFNREKGPGPAPMPAAGPQPAVKPAPAGSPETTLRVEGEASIDEPAPGQETTSPVKVVGRARHSAGEVRVRLVDEGGMVLSEKTIAVGRESFTDFETSLSYGPPASPKRGFVEIVAPARGKEQSLARVPVTLK</sequence>
<gene>
    <name evidence="3" type="ORF">D7024_07635</name>
</gene>
<dbReference type="Proteomes" id="UP000271256">
    <property type="component" value="Unassembled WGS sequence"/>
</dbReference>